<protein>
    <submittedName>
        <fullName evidence="1">Uncharacterized protein</fullName>
    </submittedName>
</protein>
<dbReference type="OrthoDB" id="7466649at2759"/>
<sequence length="92" mass="10009">MIDARLNFKQQVEHVSAKASAVRARLSRLMPNVGGPKQKTTVVLSSQNALGTQETWIEAEPVYRLTTLGVASAFHTISKEVVCAITGILPEF</sequence>
<keyword evidence="2" id="KW-1185">Reference proteome</keyword>
<name>A0A4C1YH78_EUMVA</name>
<gene>
    <name evidence="1" type="ORF">EVAR_76674_1</name>
</gene>
<proteinExistence type="predicted"/>
<comment type="caution">
    <text evidence="1">The sequence shown here is derived from an EMBL/GenBank/DDBJ whole genome shotgun (WGS) entry which is preliminary data.</text>
</comment>
<dbReference type="EMBL" id="BGZK01001195">
    <property type="protein sequence ID" value="GBP73999.1"/>
    <property type="molecule type" value="Genomic_DNA"/>
</dbReference>
<reference evidence="1 2" key="1">
    <citation type="journal article" date="2019" name="Commun. Biol.">
        <title>The bagworm genome reveals a unique fibroin gene that provides high tensile strength.</title>
        <authorList>
            <person name="Kono N."/>
            <person name="Nakamura H."/>
            <person name="Ohtoshi R."/>
            <person name="Tomita M."/>
            <person name="Numata K."/>
            <person name="Arakawa K."/>
        </authorList>
    </citation>
    <scope>NUCLEOTIDE SEQUENCE [LARGE SCALE GENOMIC DNA]</scope>
</reference>
<evidence type="ECO:0000313" key="1">
    <source>
        <dbReference type="EMBL" id="GBP73999.1"/>
    </source>
</evidence>
<organism evidence="1 2">
    <name type="scientific">Eumeta variegata</name>
    <name type="common">Bagworm moth</name>
    <name type="synonym">Eumeta japonica</name>
    <dbReference type="NCBI Taxonomy" id="151549"/>
    <lineage>
        <taxon>Eukaryota</taxon>
        <taxon>Metazoa</taxon>
        <taxon>Ecdysozoa</taxon>
        <taxon>Arthropoda</taxon>
        <taxon>Hexapoda</taxon>
        <taxon>Insecta</taxon>
        <taxon>Pterygota</taxon>
        <taxon>Neoptera</taxon>
        <taxon>Endopterygota</taxon>
        <taxon>Lepidoptera</taxon>
        <taxon>Glossata</taxon>
        <taxon>Ditrysia</taxon>
        <taxon>Tineoidea</taxon>
        <taxon>Psychidae</taxon>
        <taxon>Oiketicinae</taxon>
        <taxon>Eumeta</taxon>
    </lineage>
</organism>
<evidence type="ECO:0000313" key="2">
    <source>
        <dbReference type="Proteomes" id="UP000299102"/>
    </source>
</evidence>
<dbReference type="Proteomes" id="UP000299102">
    <property type="component" value="Unassembled WGS sequence"/>
</dbReference>
<accession>A0A4C1YH78</accession>
<dbReference type="AlphaFoldDB" id="A0A4C1YH78"/>